<keyword evidence="2" id="KW-1185">Reference proteome</keyword>
<dbReference type="AlphaFoldDB" id="A0A9W9YTC0"/>
<name>A0A9W9YTC0_9CNID</name>
<sequence>MAVRLNSRRLASLEKVGSATLISLALCFSVGLVLADSVKVACFIGADQLTELRDFTREVNWDNTNKVVKRCAALAKTKDYKLFALGKSGVCLSGPDMKKKYHVKGSSKCNHGIGIGNNMFVYSLAPRPSLKAIGCYHDKSNDRALPVEYANFRGKKIDWGRMELTVYKCAQVAYDKGYEYFAVQFYGVCYSGEDAGETEYAKHGESVKSDDCWEFDKHSGFGVGKDLTNFVYRIKQVG</sequence>
<accession>A0A9W9YTC0</accession>
<evidence type="ECO:0000313" key="2">
    <source>
        <dbReference type="Proteomes" id="UP001163046"/>
    </source>
</evidence>
<comment type="caution">
    <text evidence="1">The sequence shown here is derived from an EMBL/GenBank/DDBJ whole genome shotgun (WGS) entry which is preliminary data.</text>
</comment>
<protein>
    <submittedName>
        <fullName evidence="1">Uncharacterized protein</fullName>
    </submittedName>
</protein>
<gene>
    <name evidence="1" type="ORF">OS493_002682</name>
</gene>
<proteinExistence type="predicted"/>
<dbReference type="EMBL" id="MU827302">
    <property type="protein sequence ID" value="KAJ7365945.1"/>
    <property type="molecule type" value="Genomic_DNA"/>
</dbReference>
<dbReference type="Proteomes" id="UP001163046">
    <property type="component" value="Unassembled WGS sequence"/>
</dbReference>
<organism evidence="1 2">
    <name type="scientific">Desmophyllum pertusum</name>
    <dbReference type="NCBI Taxonomy" id="174260"/>
    <lineage>
        <taxon>Eukaryota</taxon>
        <taxon>Metazoa</taxon>
        <taxon>Cnidaria</taxon>
        <taxon>Anthozoa</taxon>
        <taxon>Hexacorallia</taxon>
        <taxon>Scleractinia</taxon>
        <taxon>Caryophylliina</taxon>
        <taxon>Caryophylliidae</taxon>
        <taxon>Desmophyllum</taxon>
    </lineage>
</organism>
<dbReference type="OrthoDB" id="25620at2759"/>
<evidence type="ECO:0000313" key="1">
    <source>
        <dbReference type="EMBL" id="KAJ7365945.1"/>
    </source>
</evidence>
<reference evidence="1" key="1">
    <citation type="submission" date="2023-01" db="EMBL/GenBank/DDBJ databases">
        <title>Genome assembly of the deep-sea coral Lophelia pertusa.</title>
        <authorList>
            <person name="Herrera S."/>
            <person name="Cordes E."/>
        </authorList>
    </citation>
    <scope>NUCLEOTIDE SEQUENCE</scope>
    <source>
        <strain evidence="1">USNM1676648</strain>
        <tissue evidence="1">Polyp</tissue>
    </source>
</reference>